<proteinExistence type="predicted"/>
<comment type="caution">
    <text evidence="1">The sequence shown here is derived from an EMBL/GenBank/DDBJ whole genome shotgun (WGS) entry which is preliminary data.</text>
</comment>
<sequence>MKAYKLPSKTIPRSPGIHQGWLDAIRSGKPASSNLNVSDPLTEVVLLANLAIRAGKIV</sequence>
<name>X0UXQ4_9ZZZZ</name>
<dbReference type="EMBL" id="BARS01022782">
    <property type="protein sequence ID" value="GAG03952.1"/>
    <property type="molecule type" value="Genomic_DNA"/>
</dbReference>
<accession>X0UXQ4</accession>
<protein>
    <recommendedName>
        <fullName evidence="2">Gfo/Idh/MocA-like oxidoreductase bacterial type C-terminal domain-containing protein</fullName>
    </recommendedName>
</protein>
<organism evidence="1">
    <name type="scientific">marine sediment metagenome</name>
    <dbReference type="NCBI Taxonomy" id="412755"/>
    <lineage>
        <taxon>unclassified sequences</taxon>
        <taxon>metagenomes</taxon>
        <taxon>ecological metagenomes</taxon>
    </lineage>
</organism>
<evidence type="ECO:0000313" key="1">
    <source>
        <dbReference type="EMBL" id="GAG03952.1"/>
    </source>
</evidence>
<gene>
    <name evidence="1" type="ORF">S01H1_36371</name>
</gene>
<evidence type="ECO:0008006" key="2">
    <source>
        <dbReference type="Google" id="ProtNLM"/>
    </source>
</evidence>
<reference evidence="1" key="1">
    <citation type="journal article" date="2014" name="Front. Microbiol.">
        <title>High frequency of phylogenetically diverse reductive dehalogenase-homologous genes in deep subseafloor sedimentary metagenomes.</title>
        <authorList>
            <person name="Kawai M."/>
            <person name="Futagami T."/>
            <person name="Toyoda A."/>
            <person name="Takaki Y."/>
            <person name="Nishi S."/>
            <person name="Hori S."/>
            <person name="Arai W."/>
            <person name="Tsubouchi T."/>
            <person name="Morono Y."/>
            <person name="Uchiyama I."/>
            <person name="Ito T."/>
            <person name="Fujiyama A."/>
            <person name="Inagaki F."/>
            <person name="Takami H."/>
        </authorList>
    </citation>
    <scope>NUCLEOTIDE SEQUENCE</scope>
    <source>
        <strain evidence="1">Expedition CK06-06</strain>
    </source>
</reference>
<feature type="non-terminal residue" evidence="1">
    <location>
        <position position="58"/>
    </location>
</feature>
<dbReference type="AlphaFoldDB" id="X0UXQ4"/>